<dbReference type="SUPFAM" id="SSF46565">
    <property type="entry name" value="Chaperone J-domain"/>
    <property type="match status" value="1"/>
</dbReference>
<feature type="transmembrane region" description="Helical" evidence="4">
    <location>
        <begin position="100"/>
        <end position="116"/>
    </location>
</feature>
<proteinExistence type="predicted"/>
<feature type="transmembrane region" description="Helical" evidence="4">
    <location>
        <begin position="122"/>
        <end position="143"/>
    </location>
</feature>
<protein>
    <submittedName>
        <fullName evidence="6">DnaJ domain-containing protein</fullName>
    </submittedName>
</protein>
<dbReference type="GO" id="GO:0006260">
    <property type="term" value="P:DNA replication"/>
    <property type="evidence" value="ECO:0007669"/>
    <property type="project" value="UniProtKB-KW"/>
</dbReference>
<keyword evidence="1" id="KW-0235">DNA replication</keyword>
<evidence type="ECO:0000256" key="3">
    <source>
        <dbReference type="SAM" id="MobiDB-lite"/>
    </source>
</evidence>
<dbReference type="PANTHER" id="PTHR44145">
    <property type="entry name" value="DNAJ HOMOLOG SUBFAMILY A MEMBER 3, MITOCHONDRIAL"/>
    <property type="match status" value="1"/>
</dbReference>
<keyword evidence="4" id="KW-1133">Transmembrane helix</keyword>
<dbReference type="InterPro" id="IPR036869">
    <property type="entry name" value="J_dom_sf"/>
</dbReference>
<dbReference type="AlphaFoldDB" id="A0AAJ1F253"/>
<dbReference type="PANTHER" id="PTHR44145:SF3">
    <property type="entry name" value="DNAJ HOMOLOG SUBFAMILY A MEMBER 3, MITOCHONDRIAL"/>
    <property type="match status" value="1"/>
</dbReference>
<dbReference type="EMBL" id="JAJBNC010000038">
    <property type="protein sequence ID" value="MCB5495350.1"/>
    <property type="molecule type" value="Genomic_DNA"/>
</dbReference>
<evidence type="ECO:0000313" key="7">
    <source>
        <dbReference type="Proteomes" id="UP001297422"/>
    </source>
</evidence>
<gene>
    <name evidence="6" type="ORF">LIQ10_16675</name>
</gene>
<dbReference type="Pfam" id="PF00226">
    <property type="entry name" value="DnaJ"/>
    <property type="match status" value="1"/>
</dbReference>
<evidence type="ECO:0000256" key="1">
    <source>
        <dbReference type="ARBA" id="ARBA00022705"/>
    </source>
</evidence>
<keyword evidence="4" id="KW-0472">Membrane</keyword>
<dbReference type="InterPro" id="IPR001623">
    <property type="entry name" value="DnaJ_domain"/>
</dbReference>
<feature type="compositionally biased region" description="Basic and acidic residues" evidence="3">
    <location>
        <begin position="85"/>
        <end position="94"/>
    </location>
</feature>
<dbReference type="PRINTS" id="PR00625">
    <property type="entry name" value="JDOMAIN"/>
</dbReference>
<dbReference type="Gene3D" id="1.10.287.110">
    <property type="entry name" value="DnaJ domain"/>
    <property type="match status" value="1"/>
</dbReference>
<feature type="domain" description="J" evidence="5">
    <location>
        <begin position="3"/>
        <end position="68"/>
    </location>
</feature>
<name>A0AAJ1F253_MEDGN</name>
<dbReference type="RefSeq" id="WP_173878419.1">
    <property type="nucleotide sequence ID" value="NZ_JAAIMT010000003.1"/>
</dbReference>
<feature type="transmembrane region" description="Helical" evidence="4">
    <location>
        <begin position="189"/>
        <end position="210"/>
    </location>
</feature>
<dbReference type="InterPro" id="IPR051938">
    <property type="entry name" value="Apopto_cytoskel_mod"/>
</dbReference>
<feature type="region of interest" description="Disordered" evidence="3">
    <location>
        <begin position="72"/>
        <end position="94"/>
    </location>
</feature>
<dbReference type="Proteomes" id="UP001297422">
    <property type="component" value="Unassembled WGS sequence"/>
</dbReference>
<keyword evidence="4" id="KW-0812">Transmembrane</keyword>
<dbReference type="CDD" id="cd06257">
    <property type="entry name" value="DnaJ"/>
    <property type="match status" value="1"/>
</dbReference>
<comment type="caution">
    <text evidence="6">The sequence shown here is derived from an EMBL/GenBank/DDBJ whole genome shotgun (WGS) entry which is preliminary data.</text>
</comment>
<evidence type="ECO:0000313" key="6">
    <source>
        <dbReference type="EMBL" id="MCB5495350.1"/>
    </source>
</evidence>
<reference evidence="6" key="1">
    <citation type="submission" date="2021-10" db="EMBL/GenBank/DDBJ databases">
        <title>Collection of gut derived symbiotic bacterial strains cultured from healthy donors.</title>
        <authorList>
            <person name="Lin H."/>
            <person name="Littmann E."/>
            <person name="Claire K."/>
            <person name="Pamer E."/>
        </authorList>
    </citation>
    <scope>NUCLEOTIDE SEQUENCE</scope>
    <source>
        <strain evidence="6">MSK.23.4</strain>
    </source>
</reference>
<feature type="compositionally biased region" description="Polar residues" evidence="3">
    <location>
        <begin position="75"/>
        <end position="84"/>
    </location>
</feature>
<sequence length="215" mass="24184">MKDYYEILEVTSDASEEVIKAAYKALVKRMHPDNGGTAVPGEKNIEDINEAYEVLSDQNKRAAYDYEWEKHKNNVTEQQNSGTQTREEVPHSRDERKEKIAGAIAAAVLSIIFRILGLPRWLGIIAICYMIFCLAGLVSPYIIEVINRLPAAKGHWNSDDSESLEGLVTLIGLRITFAVYGIHNWLSGICTFLMVCALIWVVFKVVEIIVKVDEP</sequence>
<dbReference type="SMART" id="SM00271">
    <property type="entry name" value="DnaJ"/>
    <property type="match status" value="1"/>
</dbReference>
<accession>A0AAJ1F253</accession>
<evidence type="ECO:0000256" key="2">
    <source>
        <dbReference type="ARBA" id="ARBA00023186"/>
    </source>
</evidence>
<keyword evidence="2" id="KW-0143">Chaperone</keyword>
<organism evidence="6 7">
    <name type="scientific">Mediterraneibacter gnavus</name>
    <name type="common">Ruminococcus gnavus</name>
    <dbReference type="NCBI Taxonomy" id="33038"/>
    <lineage>
        <taxon>Bacteria</taxon>
        <taxon>Bacillati</taxon>
        <taxon>Bacillota</taxon>
        <taxon>Clostridia</taxon>
        <taxon>Lachnospirales</taxon>
        <taxon>Lachnospiraceae</taxon>
        <taxon>Mediterraneibacter</taxon>
    </lineage>
</organism>
<dbReference type="PROSITE" id="PS50076">
    <property type="entry name" value="DNAJ_2"/>
    <property type="match status" value="1"/>
</dbReference>
<evidence type="ECO:0000259" key="5">
    <source>
        <dbReference type="PROSITE" id="PS50076"/>
    </source>
</evidence>
<evidence type="ECO:0000256" key="4">
    <source>
        <dbReference type="SAM" id="Phobius"/>
    </source>
</evidence>